<dbReference type="EMBL" id="JAERQM010000007">
    <property type="protein sequence ID" value="MBU8546213.1"/>
    <property type="molecule type" value="Genomic_DNA"/>
</dbReference>
<dbReference type="PROSITE" id="PS51257">
    <property type="entry name" value="PROKAR_LIPOPROTEIN"/>
    <property type="match status" value="1"/>
</dbReference>
<evidence type="ECO:0000313" key="3">
    <source>
        <dbReference type="EMBL" id="MBU8546213.1"/>
    </source>
</evidence>
<accession>A0ABS6HC02</accession>
<feature type="chain" id="PRO_5047058500" description="EF-hand domain-containing protein" evidence="2">
    <location>
        <begin position="27"/>
        <end position="282"/>
    </location>
</feature>
<keyword evidence="2" id="KW-0732">Signal</keyword>
<proteinExistence type="predicted"/>
<organism evidence="3 4">
    <name type="scientific">Falsiroseomonas oleicola</name>
    <dbReference type="NCBI Taxonomy" id="2801474"/>
    <lineage>
        <taxon>Bacteria</taxon>
        <taxon>Pseudomonadati</taxon>
        <taxon>Pseudomonadota</taxon>
        <taxon>Alphaproteobacteria</taxon>
        <taxon>Acetobacterales</taxon>
        <taxon>Roseomonadaceae</taxon>
        <taxon>Falsiroseomonas</taxon>
    </lineage>
</organism>
<protein>
    <recommendedName>
        <fullName evidence="5">EF-hand domain-containing protein</fullName>
    </recommendedName>
</protein>
<evidence type="ECO:0000256" key="1">
    <source>
        <dbReference type="SAM" id="MobiDB-lite"/>
    </source>
</evidence>
<feature type="region of interest" description="Disordered" evidence="1">
    <location>
        <begin position="94"/>
        <end position="113"/>
    </location>
</feature>
<name>A0ABS6HC02_9PROT</name>
<evidence type="ECO:0000256" key="2">
    <source>
        <dbReference type="SAM" id="SignalP"/>
    </source>
</evidence>
<reference evidence="3 4" key="1">
    <citation type="submission" date="2021-01" db="EMBL/GenBank/DDBJ databases">
        <title>Roseomonas sp. nov, a bacterium isolated from an oil production mixture in Yumen Oilfield.</title>
        <authorList>
            <person name="Wu D."/>
        </authorList>
    </citation>
    <scope>NUCLEOTIDE SEQUENCE [LARGE SCALE GENOMIC DNA]</scope>
    <source>
        <strain evidence="3 4">ROY-5-3</strain>
    </source>
</reference>
<sequence length="282" mass="29198">MTPFRKRALAMAAALLLACAPMAARAQGLAEPLRGAWFLGDCADPQAMLLVTPRAAARLQPDSSRLFRFRAMRMLEGWSLGTAGGPMAPRLLLRGDGSRLETAEPDPKLRDDRLPGDTAVESWQRCAAPPAALAALHGEGAAFLAALEHLEAGCGGGTAESCAAAILAQGDVSGDRLLSSAEIARLLRGAAWLAAVQEGAGQEAMLATLGLGGLTGLAAARLLVESLDYDGDGRISAAELAQDRTTFATAPGTAEGRPLRMDGVAEGAGMLRGLMESLANWR</sequence>
<dbReference type="Proteomes" id="UP000689967">
    <property type="component" value="Unassembled WGS sequence"/>
</dbReference>
<evidence type="ECO:0000313" key="4">
    <source>
        <dbReference type="Proteomes" id="UP000689967"/>
    </source>
</evidence>
<dbReference type="PROSITE" id="PS00018">
    <property type="entry name" value="EF_HAND_1"/>
    <property type="match status" value="2"/>
</dbReference>
<dbReference type="RefSeq" id="WP_216878235.1">
    <property type="nucleotide sequence ID" value="NZ_JAERQM010000007.1"/>
</dbReference>
<feature type="signal peptide" evidence="2">
    <location>
        <begin position="1"/>
        <end position="26"/>
    </location>
</feature>
<evidence type="ECO:0008006" key="5">
    <source>
        <dbReference type="Google" id="ProtNLM"/>
    </source>
</evidence>
<keyword evidence="4" id="KW-1185">Reference proteome</keyword>
<feature type="compositionally biased region" description="Basic and acidic residues" evidence="1">
    <location>
        <begin position="96"/>
        <end position="113"/>
    </location>
</feature>
<gene>
    <name evidence="3" type="ORF">JJQ90_21005</name>
</gene>
<dbReference type="InterPro" id="IPR018247">
    <property type="entry name" value="EF_Hand_1_Ca_BS"/>
</dbReference>
<comment type="caution">
    <text evidence="3">The sequence shown here is derived from an EMBL/GenBank/DDBJ whole genome shotgun (WGS) entry which is preliminary data.</text>
</comment>